<dbReference type="Proteomes" id="UP000821845">
    <property type="component" value="Chromosome 6"/>
</dbReference>
<accession>A0ACB7S6D9</accession>
<organism evidence="1 2">
    <name type="scientific">Hyalomma asiaticum</name>
    <name type="common">Tick</name>
    <dbReference type="NCBI Taxonomy" id="266040"/>
    <lineage>
        <taxon>Eukaryota</taxon>
        <taxon>Metazoa</taxon>
        <taxon>Ecdysozoa</taxon>
        <taxon>Arthropoda</taxon>
        <taxon>Chelicerata</taxon>
        <taxon>Arachnida</taxon>
        <taxon>Acari</taxon>
        <taxon>Parasitiformes</taxon>
        <taxon>Ixodida</taxon>
        <taxon>Ixodoidea</taxon>
        <taxon>Ixodidae</taxon>
        <taxon>Hyalomminae</taxon>
        <taxon>Hyalomma</taxon>
    </lineage>
</organism>
<gene>
    <name evidence="1" type="ORF">HPB50_026515</name>
</gene>
<dbReference type="EMBL" id="CM023486">
    <property type="protein sequence ID" value="KAH6929314.1"/>
    <property type="molecule type" value="Genomic_DNA"/>
</dbReference>
<reference evidence="1" key="1">
    <citation type="submission" date="2020-05" db="EMBL/GenBank/DDBJ databases">
        <title>Large-scale comparative analyses of tick genomes elucidate their genetic diversity and vector capacities.</title>
        <authorList>
            <person name="Jia N."/>
            <person name="Wang J."/>
            <person name="Shi W."/>
            <person name="Du L."/>
            <person name="Sun Y."/>
            <person name="Zhan W."/>
            <person name="Jiang J."/>
            <person name="Wang Q."/>
            <person name="Zhang B."/>
            <person name="Ji P."/>
            <person name="Sakyi L.B."/>
            <person name="Cui X."/>
            <person name="Yuan T."/>
            <person name="Jiang B."/>
            <person name="Yang W."/>
            <person name="Lam T.T.-Y."/>
            <person name="Chang Q."/>
            <person name="Ding S."/>
            <person name="Wang X."/>
            <person name="Zhu J."/>
            <person name="Ruan X."/>
            <person name="Zhao L."/>
            <person name="Wei J."/>
            <person name="Que T."/>
            <person name="Du C."/>
            <person name="Cheng J."/>
            <person name="Dai P."/>
            <person name="Han X."/>
            <person name="Huang E."/>
            <person name="Gao Y."/>
            <person name="Liu J."/>
            <person name="Shao H."/>
            <person name="Ye R."/>
            <person name="Li L."/>
            <person name="Wei W."/>
            <person name="Wang X."/>
            <person name="Wang C."/>
            <person name="Yang T."/>
            <person name="Huo Q."/>
            <person name="Li W."/>
            <person name="Guo W."/>
            <person name="Chen H."/>
            <person name="Zhou L."/>
            <person name="Ni X."/>
            <person name="Tian J."/>
            <person name="Zhou Y."/>
            <person name="Sheng Y."/>
            <person name="Liu T."/>
            <person name="Pan Y."/>
            <person name="Xia L."/>
            <person name="Li J."/>
            <person name="Zhao F."/>
            <person name="Cao W."/>
        </authorList>
    </citation>
    <scope>NUCLEOTIDE SEQUENCE</scope>
    <source>
        <strain evidence="1">Hyas-2018</strain>
    </source>
</reference>
<sequence length="110" mass="12378">MPKVRTKDGLAKRKEAYNFDRHDAVRELRPLVSGDDVWVQDIICVAKVLSPAEKPSSYIVEKPSGVIQRNRSHLVPLTRLQLQYPATLRRPLSGPAGVTLREGFFLRLSG</sequence>
<keyword evidence="2" id="KW-1185">Reference proteome</keyword>
<evidence type="ECO:0000313" key="1">
    <source>
        <dbReference type="EMBL" id="KAH6929314.1"/>
    </source>
</evidence>
<name>A0ACB7S6D9_HYAAI</name>
<evidence type="ECO:0000313" key="2">
    <source>
        <dbReference type="Proteomes" id="UP000821845"/>
    </source>
</evidence>
<comment type="caution">
    <text evidence="1">The sequence shown here is derived from an EMBL/GenBank/DDBJ whole genome shotgun (WGS) entry which is preliminary data.</text>
</comment>
<proteinExistence type="predicted"/>
<protein>
    <submittedName>
        <fullName evidence="1">Uncharacterized protein</fullName>
    </submittedName>
</protein>